<dbReference type="GO" id="GO:0003676">
    <property type="term" value="F:nucleic acid binding"/>
    <property type="evidence" value="ECO:0007669"/>
    <property type="project" value="InterPro"/>
</dbReference>
<proteinExistence type="predicted"/>
<evidence type="ECO:0000313" key="1">
    <source>
        <dbReference type="EMBL" id="GMH10420.1"/>
    </source>
</evidence>
<gene>
    <name evidence="1" type="ORF">Nepgr_012261</name>
</gene>
<comment type="caution">
    <text evidence="1">The sequence shown here is derived from an EMBL/GenBank/DDBJ whole genome shotgun (WGS) entry which is preliminary data.</text>
</comment>
<keyword evidence="2" id="KW-1185">Reference proteome</keyword>
<name>A0AAD3SGM3_NEPGR</name>
<dbReference type="AlphaFoldDB" id="A0AAD3SGM3"/>
<dbReference type="InterPro" id="IPR036397">
    <property type="entry name" value="RNaseH_sf"/>
</dbReference>
<reference evidence="1" key="1">
    <citation type="submission" date="2023-05" db="EMBL/GenBank/DDBJ databases">
        <title>Nepenthes gracilis genome sequencing.</title>
        <authorList>
            <person name="Fukushima K."/>
        </authorList>
    </citation>
    <scope>NUCLEOTIDE SEQUENCE</scope>
    <source>
        <strain evidence="1">SING2019-196</strain>
    </source>
</reference>
<dbReference type="Proteomes" id="UP001279734">
    <property type="component" value="Unassembled WGS sequence"/>
</dbReference>
<evidence type="ECO:0000313" key="2">
    <source>
        <dbReference type="Proteomes" id="UP001279734"/>
    </source>
</evidence>
<dbReference type="EMBL" id="BSYO01000010">
    <property type="protein sequence ID" value="GMH10420.1"/>
    <property type="molecule type" value="Genomic_DNA"/>
</dbReference>
<organism evidence="1 2">
    <name type="scientific">Nepenthes gracilis</name>
    <name type="common">Slender pitcher plant</name>
    <dbReference type="NCBI Taxonomy" id="150966"/>
    <lineage>
        <taxon>Eukaryota</taxon>
        <taxon>Viridiplantae</taxon>
        <taxon>Streptophyta</taxon>
        <taxon>Embryophyta</taxon>
        <taxon>Tracheophyta</taxon>
        <taxon>Spermatophyta</taxon>
        <taxon>Magnoliopsida</taxon>
        <taxon>eudicotyledons</taxon>
        <taxon>Gunneridae</taxon>
        <taxon>Pentapetalae</taxon>
        <taxon>Caryophyllales</taxon>
        <taxon>Nepenthaceae</taxon>
        <taxon>Nepenthes</taxon>
    </lineage>
</organism>
<dbReference type="Gene3D" id="3.30.420.10">
    <property type="entry name" value="Ribonuclease H-like superfamily/Ribonuclease H"/>
    <property type="match status" value="1"/>
</dbReference>
<accession>A0AAD3SGM3</accession>
<sequence>MDEEETALVRLSGCLVIQLWHLDRLPQSLIDCLQSPSVCFVAVAINPRTLIPCLLGDAKLKAAGVTVDELAAKVLEKPGLLDYHCES</sequence>
<protein>
    <submittedName>
        <fullName evidence="1">Uncharacterized protein</fullName>
    </submittedName>
</protein>